<evidence type="ECO:0000259" key="1">
    <source>
        <dbReference type="PROSITE" id="PS51186"/>
    </source>
</evidence>
<dbReference type="PANTHER" id="PTHR42791:SF1">
    <property type="entry name" value="N-ACETYLTRANSFERASE DOMAIN-CONTAINING PROTEIN"/>
    <property type="match status" value="1"/>
</dbReference>
<evidence type="ECO:0000313" key="2">
    <source>
        <dbReference type="EMBL" id="CAB4552225.1"/>
    </source>
</evidence>
<organism evidence="2">
    <name type="scientific">freshwater metagenome</name>
    <dbReference type="NCBI Taxonomy" id="449393"/>
    <lineage>
        <taxon>unclassified sequences</taxon>
        <taxon>metagenomes</taxon>
        <taxon>ecological metagenomes</taxon>
    </lineage>
</organism>
<dbReference type="SUPFAM" id="SSF55729">
    <property type="entry name" value="Acyl-CoA N-acyltransferases (Nat)"/>
    <property type="match status" value="1"/>
</dbReference>
<dbReference type="PANTHER" id="PTHR42791">
    <property type="entry name" value="GNAT FAMILY ACETYLTRANSFERASE"/>
    <property type="match status" value="1"/>
</dbReference>
<evidence type="ECO:0000313" key="3">
    <source>
        <dbReference type="EMBL" id="CAB4676598.1"/>
    </source>
</evidence>
<dbReference type="InterPro" id="IPR052523">
    <property type="entry name" value="Trichothecene_AcTrans"/>
</dbReference>
<gene>
    <name evidence="2" type="ORF">UFOPK1495_00949</name>
    <name evidence="3" type="ORF">UFOPK2350_00700</name>
</gene>
<sequence length="209" mass="23719">MGEQSKIQRISRQQRDESIAVTSRAFWPDPLFGFFARSPEQETRLLPVFLGALLRDCFHHGQVWGAVDSERVVGSASWLPPGASPRSPLREFRIYTACARALLTGRNRVTGMKLLSAVEDEHPSEPHWYLALLGVDPSLQGHGYGRALLQPVLTKCDTEIEPAYLETQKPENLPFYERFGFRVLKEISVPGSPPVWLMWRDPDPTRVEH</sequence>
<accession>A0A6J6CM94</accession>
<dbReference type="InterPro" id="IPR000182">
    <property type="entry name" value="GNAT_dom"/>
</dbReference>
<proteinExistence type="predicted"/>
<dbReference type="Gene3D" id="3.40.630.30">
    <property type="match status" value="1"/>
</dbReference>
<dbReference type="EMBL" id="CAEZSU010000091">
    <property type="protein sequence ID" value="CAB4552225.1"/>
    <property type="molecule type" value="Genomic_DNA"/>
</dbReference>
<dbReference type="PROSITE" id="PS51186">
    <property type="entry name" value="GNAT"/>
    <property type="match status" value="1"/>
</dbReference>
<protein>
    <submittedName>
        <fullName evidence="2">Unannotated protein</fullName>
    </submittedName>
</protein>
<feature type="domain" description="N-acetyltransferase" evidence="1">
    <location>
        <begin position="5"/>
        <end position="203"/>
    </location>
</feature>
<dbReference type="EMBL" id="CAEZXE010000047">
    <property type="protein sequence ID" value="CAB4676598.1"/>
    <property type="molecule type" value="Genomic_DNA"/>
</dbReference>
<dbReference type="CDD" id="cd04301">
    <property type="entry name" value="NAT_SF"/>
    <property type="match status" value="1"/>
</dbReference>
<dbReference type="AlphaFoldDB" id="A0A6J6CM94"/>
<dbReference type="InterPro" id="IPR016181">
    <property type="entry name" value="Acyl_CoA_acyltransferase"/>
</dbReference>
<dbReference type="Pfam" id="PF00583">
    <property type="entry name" value="Acetyltransf_1"/>
    <property type="match status" value="1"/>
</dbReference>
<name>A0A6J6CM94_9ZZZZ</name>
<dbReference type="GO" id="GO:0016747">
    <property type="term" value="F:acyltransferase activity, transferring groups other than amino-acyl groups"/>
    <property type="evidence" value="ECO:0007669"/>
    <property type="project" value="InterPro"/>
</dbReference>
<reference evidence="2" key="1">
    <citation type="submission" date="2020-05" db="EMBL/GenBank/DDBJ databases">
        <authorList>
            <person name="Chiriac C."/>
            <person name="Salcher M."/>
            <person name="Ghai R."/>
            <person name="Kavagutti S V."/>
        </authorList>
    </citation>
    <scope>NUCLEOTIDE SEQUENCE</scope>
</reference>